<name>A0ABY8J161_9BACI</name>
<dbReference type="RefSeq" id="WP_283078198.1">
    <property type="nucleotide sequence ID" value="NZ_CP121671.1"/>
</dbReference>
<evidence type="ECO:0000313" key="2">
    <source>
        <dbReference type="Proteomes" id="UP001221597"/>
    </source>
</evidence>
<proteinExistence type="predicted"/>
<reference evidence="1 2" key="1">
    <citation type="submission" date="2023-04" db="EMBL/GenBank/DDBJ databases">
        <title>Genome sequence of Halobacillus naozhouensis KACC 21980.</title>
        <authorList>
            <person name="Kim S."/>
            <person name="Heo J."/>
            <person name="Kwon S.-W."/>
        </authorList>
    </citation>
    <scope>NUCLEOTIDE SEQUENCE [LARGE SCALE GENOMIC DNA]</scope>
    <source>
        <strain evidence="1 2">KCTC 13234</strain>
    </source>
</reference>
<dbReference type="Proteomes" id="UP001221597">
    <property type="component" value="Chromosome"/>
</dbReference>
<gene>
    <name evidence="1" type="ORF">P9989_07740</name>
</gene>
<organism evidence="1 2">
    <name type="scientific">Halobacillus naozhouensis</name>
    <dbReference type="NCBI Taxonomy" id="554880"/>
    <lineage>
        <taxon>Bacteria</taxon>
        <taxon>Bacillati</taxon>
        <taxon>Bacillota</taxon>
        <taxon>Bacilli</taxon>
        <taxon>Bacillales</taxon>
        <taxon>Bacillaceae</taxon>
        <taxon>Halobacillus</taxon>
    </lineage>
</organism>
<sequence>MALDAEKIPFGLADVTIGEDTDAIHFDGKEEFQFEGGELTFTPILQDITVADFGESVFDQRVTGYEGSLSLSGAQETLQNLKLAMSYMEEITDATTSEVTGLMDGKIGTSMRSKAQKITIHPRIMGTDTSLDIVVYKMASNGEYTRSYANEQGSIPMQFTMYPRDGLDVSKPGNFFYVGGTDPNAPAA</sequence>
<keyword evidence="2" id="KW-1185">Reference proteome</keyword>
<accession>A0ABY8J161</accession>
<evidence type="ECO:0000313" key="1">
    <source>
        <dbReference type="EMBL" id="WFT76244.1"/>
    </source>
</evidence>
<protein>
    <submittedName>
        <fullName evidence="1">Uncharacterized protein</fullName>
    </submittedName>
</protein>
<dbReference type="EMBL" id="CP121671">
    <property type="protein sequence ID" value="WFT76244.1"/>
    <property type="molecule type" value="Genomic_DNA"/>
</dbReference>